<reference evidence="3 4" key="1">
    <citation type="submission" date="2019-06" db="EMBL/GenBank/DDBJ databases">
        <authorList>
            <person name="Meng X."/>
        </authorList>
    </citation>
    <scope>NUCLEOTIDE SEQUENCE [LARGE SCALE GENOMIC DNA]</scope>
    <source>
        <strain evidence="3 4">M625</strain>
    </source>
</reference>
<evidence type="ECO:0000313" key="3">
    <source>
        <dbReference type="EMBL" id="TPN88875.1"/>
    </source>
</evidence>
<keyword evidence="1" id="KW-0812">Transmembrane</keyword>
<gene>
    <name evidence="3" type="ORF">FHK87_01280</name>
</gene>
<dbReference type="InterPro" id="IPR025588">
    <property type="entry name" value="YcxB-like_C"/>
</dbReference>
<dbReference type="OrthoDB" id="1121049at2"/>
<feature type="domain" description="YcxB-like C-terminal" evidence="2">
    <location>
        <begin position="103"/>
        <end position="154"/>
    </location>
</feature>
<organism evidence="3 4">
    <name type="scientific">Aquimarina algicola</name>
    <dbReference type="NCBI Taxonomy" id="2589995"/>
    <lineage>
        <taxon>Bacteria</taxon>
        <taxon>Pseudomonadati</taxon>
        <taxon>Bacteroidota</taxon>
        <taxon>Flavobacteriia</taxon>
        <taxon>Flavobacteriales</taxon>
        <taxon>Flavobacteriaceae</taxon>
        <taxon>Aquimarina</taxon>
    </lineage>
</organism>
<proteinExistence type="predicted"/>
<accession>A0A504JKK8</accession>
<evidence type="ECO:0000259" key="2">
    <source>
        <dbReference type="Pfam" id="PF14317"/>
    </source>
</evidence>
<keyword evidence="4" id="KW-1185">Reference proteome</keyword>
<evidence type="ECO:0000313" key="4">
    <source>
        <dbReference type="Proteomes" id="UP000315540"/>
    </source>
</evidence>
<keyword evidence="1" id="KW-0472">Membrane</keyword>
<dbReference type="RefSeq" id="WP_140588848.1">
    <property type="nucleotide sequence ID" value="NZ_VFWZ01000001.1"/>
</dbReference>
<evidence type="ECO:0000256" key="1">
    <source>
        <dbReference type="SAM" id="Phobius"/>
    </source>
</evidence>
<dbReference type="AlphaFoldDB" id="A0A504JKK8"/>
<name>A0A504JKK8_9FLAO</name>
<dbReference type="EMBL" id="VFWZ01000001">
    <property type="protein sequence ID" value="TPN88875.1"/>
    <property type="molecule type" value="Genomic_DNA"/>
</dbReference>
<dbReference type="Proteomes" id="UP000315540">
    <property type="component" value="Unassembled WGS sequence"/>
</dbReference>
<dbReference type="Pfam" id="PF14317">
    <property type="entry name" value="YcxB"/>
    <property type="match status" value="1"/>
</dbReference>
<protein>
    <submittedName>
        <fullName evidence="3">YcxB family protein</fullName>
    </submittedName>
</protein>
<feature type="transmembrane region" description="Helical" evidence="1">
    <location>
        <begin position="31"/>
        <end position="51"/>
    </location>
</feature>
<keyword evidence="1" id="KW-1133">Transmembrane helix</keyword>
<comment type="caution">
    <text evidence="3">The sequence shown here is derived from an EMBL/GenBank/DDBJ whole genome shotgun (WGS) entry which is preliminary data.</text>
</comment>
<feature type="transmembrane region" description="Helical" evidence="1">
    <location>
        <begin position="57"/>
        <end position="74"/>
    </location>
</feature>
<sequence>MNLKYKLTKEDFLFHQLYSANHSKTIKRNALNGQIALIVGFTSFTSVFYLIDEIFLVYFSAIFSVLIILMFPFFRKRALKRRLSEYVDEHYVERFGKEYNVQFNEDDFQIIDDTGEAKIKYSSLEKVIELSSHYLLKSRSKGTLIIPKSAFENTDVIKAKLEALSEQLKIEYAKELNWKWK</sequence>